<evidence type="ECO:0000313" key="2">
    <source>
        <dbReference type="EMBL" id="CQR33544.1"/>
    </source>
</evidence>
<dbReference type="EMBL" id="CTRI01000023">
    <property type="protein sequence ID" value="CQR33544.1"/>
    <property type="molecule type" value="Genomic_DNA"/>
</dbReference>
<evidence type="ECO:0000256" key="1">
    <source>
        <dbReference type="SAM" id="MobiDB-lite"/>
    </source>
</evidence>
<gene>
    <name evidence="2" type="ORF">THICB1_30165</name>
</gene>
<evidence type="ECO:0000313" key="3">
    <source>
        <dbReference type="Proteomes" id="UP000078599"/>
    </source>
</evidence>
<name>A0ABP1Z5Y7_THIA3</name>
<proteinExistence type="predicted"/>
<protein>
    <submittedName>
        <fullName evidence="2">Uncharacterized protein</fullName>
    </submittedName>
</protein>
<keyword evidence="3" id="KW-1185">Reference proteome</keyword>
<accession>A0ABP1Z5Y7</accession>
<feature type="region of interest" description="Disordered" evidence="1">
    <location>
        <begin position="1"/>
        <end position="27"/>
    </location>
</feature>
<comment type="caution">
    <text evidence="2">The sequence shown here is derived from an EMBL/GenBank/DDBJ whole genome shotgun (WGS) entry which is preliminary data.</text>
</comment>
<sequence length="65" mass="7349">MDRLGAVAGETGRAGSRRAEKTRQRTLQADRARARALRQGAGLMLCKRSFIFVFVISLKRKFDHD</sequence>
<organism evidence="2 3">
    <name type="scientific">Thiomonas arsenitoxydans (strain DSM 22701 / CIP 110005 / 3As)</name>
    <dbReference type="NCBI Taxonomy" id="426114"/>
    <lineage>
        <taxon>Bacteria</taxon>
        <taxon>Pseudomonadati</taxon>
        <taxon>Pseudomonadota</taxon>
        <taxon>Betaproteobacteria</taxon>
        <taxon>Burkholderiales</taxon>
        <taxon>Thiomonas</taxon>
    </lineage>
</organism>
<feature type="compositionally biased region" description="Basic and acidic residues" evidence="1">
    <location>
        <begin position="17"/>
        <end position="27"/>
    </location>
</feature>
<reference evidence="2 3" key="1">
    <citation type="submission" date="2015-03" db="EMBL/GenBank/DDBJ databases">
        <authorList>
            <person name="Regsiter A."/>
            <person name="william w."/>
        </authorList>
    </citation>
    <scope>NUCLEOTIDE SEQUENCE [LARGE SCALE GENOMIC DNA]</scope>
    <source>
        <strain evidence="2 3">CB1</strain>
    </source>
</reference>
<dbReference type="Proteomes" id="UP000078599">
    <property type="component" value="Unassembled WGS sequence"/>
</dbReference>